<reference evidence="1" key="1">
    <citation type="journal article" date="2022" name="bioRxiv">
        <title>Population genetic analysis of Ophidiomyces ophidiicola, the causative agent of snake fungal disease, indicates recent introductions to the USA.</title>
        <authorList>
            <person name="Ladner J.T."/>
            <person name="Palmer J.M."/>
            <person name="Ettinger C.L."/>
            <person name="Stajich J.E."/>
            <person name="Farrell T.M."/>
            <person name="Glorioso B.M."/>
            <person name="Lawson B."/>
            <person name="Price S.J."/>
            <person name="Stengle A.G."/>
            <person name="Grear D.A."/>
            <person name="Lorch J.M."/>
        </authorList>
    </citation>
    <scope>NUCLEOTIDE SEQUENCE</scope>
    <source>
        <strain evidence="1">NWHC 24266-5</strain>
    </source>
</reference>
<evidence type="ECO:0000313" key="1">
    <source>
        <dbReference type="EMBL" id="KAI2383826.1"/>
    </source>
</evidence>
<proteinExistence type="predicted"/>
<organism evidence="1">
    <name type="scientific">Ophidiomyces ophidiicola</name>
    <dbReference type="NCBI Taxonomy" id="1387563"/>
    <lineage>
        <taxon>Eukaryota</taxon>
        <taxon>Fungi</taxon>
        <taxon>Dikarya</taxon>
        <taxon>Ascomycota</taxon>
        <taxon>Pezizomycotina</taxon>
        <taxon>Eurotiomycetes</taxon>
        <taxon>Eurotiomycetidae</taxon>
        <taxon>Onygenales</taxon>
        <taxon>Onygenaceae</taxon>
        <taxon>Ophidiomyces</taxon>
    </lineage>
</organism>
<comment type="caution">
    <text evidence="1">The sequence shown here is derived from an EMBL/GenBank/DDBJ whole genome shotgun (WGS) entry which is preliminary data.</text>
</comment>
<name>A0ACB8URU7_9EURO</name>
<dbReference type="EMBL" id="JALBCA010000083">
    <property type="protein sequence ID" value="KAI2383826.1"/>
    <property type="molecule type" value="Genomic_DNA"/>
</dbReference>
<gene>
    <name evidence="1" type="ORF">LOY88_005016</name>
</gene>
<accession>A0ACB8URU7</accession>
<sequence>MAATKYTGQGSPDIRSKYIPTNEHIFRSPYGPFPKVDENLNVHDFLFPQDVPLAADYDLFIDANNGNKVTLHQFYRRVCALSRALRHDGPNPVRLGPSPRSDREDGEILGVFSRNHLTWPLIAHSCFRAELVFGGISPNSTPYELYHIMRKMQVTSAVVHESLLPVLHEMLRNGQQLGDDSNLIFILEQKKIIVISDDQTLDYVEGYPTVEYLVRQGERMPNHSVKLQGGNNLCYLIQSSGTSGFPKAMMISHKNAIHTAMQGMITAFKTAQFLRVPPTHSVVLGIVPAYHSFGMILWTLRVNLSSSTSILMSKWNLEQALQLIQKYKVTSLPLVPPLVRQLAQSPLTDKYNLSSVVAAGSGAAYLPPDVARAFGRKLPAKTPIPSGYGLSEAVSIASPIPEGMFGLSVFNPGTIGHLLPGVEGRIVDPDTLKPVPKGEKGELWVRANVVTPGYFRDPKATAELFAEPEWLRTGDLIMRDAEDRLHYLDRLKEMIKVKGLQVAATEVEDTLLSRPEALVKDACVAGVDNGRGDGSLFPRAWVVLSEIGKRRDKSAVLQELDAFVKSRLSRHKHLAGGIETVESVSADSTILDSRLLIALGGKDPTNAVWQDAAT</sequence>
<protein>
    <submittedName>
        <fullName evidence="1">Uncharacterized protein</fullName>
    </submittedName>
</protein>